<dbReference type="EMBL" id="JARDXE010000029">
    <property type="protein sequence ID" value="MDE8649574.1"/>
    <property type="molecule type" value="Genomic_DNA"/>
</dbReference>
<keyword evidence="1" id="KW-0732">Signal</keyword>
<accession>A0AAW6LSA3</accession>
<gene>
    <name evidence="2" type="ORF">PXH69_31865</name>
</gene>
<organism evidence="2 3">
    <name type="scientific">Rhodococcus qingshengii</name>
    <dbReference type="NCBI Taxonomy" id="334542"/>
    <lineage>
        <taxon>Bacteria</taxon>
        <taxon>Bacillati</taxon>
        <taxon>Actinomycetota</taxon>
        <taxon>Actinomycetes</taxon>
        <taxon>Mycobacteriales</taxon>
        <taxon>Nocardiaceae</taxon>
        <taxon>Rhodococcus</taxon>
        <taxon>Rhodococcus erythropolis group</taxon>
    </lineage>
</organism>
<dbReference type="GeneID" id="64143999"/>
<protein>
    <submittedName>
        <fullName evidence="2">Uncharacterized protein</fullName>
    </submittedName>
</protein>
<feature type="signal peptide" evidence="1">
    <location>
        <begin position="1"/>
        <end position="32"/>
    </location>
</feature>
<sequence length="259" mass="25643">MTVSLARRAGTTAAISAAALGLVFAATMPASAHNVTTNYNNACMGDPNSLIAGNVHQPLQAHSMSVAHSSSTPGTYTIQPGSQTVPTSGGGATVINLNRLNLVFKIDPATFTSASIVSGTGSGFSGTPVVTRVNASGAADATGSYLSLNGGVGTTIAGASPGGSNTSDAGLTALAGATFTLPSVQVVTTSSNPAVYVNTDGDAGKYANPKNYMTFLSKATLFGTQYAPTMCLATDVNPRTDANIGSVLAPNGGAGNLHP</sequence>
<dbReference type="RefSeq" id="WP_064688373.1">
    <property type="nucleotide sequence ID" value="NZ_AP023173.1"/>
</dbReference>
<dbReference type="Proteomes" id="UP001217325">
    <property type="component" value="Unassembled WGS sequence"/>
</dbReference>
<reference evidence="2" key="1">
    <citation type="submission" date="2023-02" db="EMBL/GenBank/DDBJ databases">
        <title>A novel hydrolase synthesized by Rhodococcus erythropolis HQ is responsible for the detoxification of Zearalenone.</title>
        <authorList>
            <person name="Hu J."/>
            <person name="Xu J."/>
        </authorList>
    </citation>
    <scope>NUCLEOTIDE SEQUENCE</scope>
    <source>
        <strain evidence="2">HQ</strain>
    </source>
</reference>
<comment type="caution">
    <text evidence="2">The sequence shown here is derived from an EMBL/GenBank/DDBJ whole genome shotgun (WGS) entry which is preliminary data.</text>
</comment>
<name>A0AAW6LSA3_RHOSG</name>
<evidence type="ECO:0000256" key="1">
    <source>
        <dbReference type="SAM" id="SignalP"/>
    </source>
</evidence>
<dbReference type="AlphaFoldDB" id="A0AAW6LSA3"/>
<feature type="chain" id="PRO_5043397915" evidence="1">
    <location>
        <begin position="33"/>
        <end position="259"/>
    </location>
</feature>
<proteinExistence type="predicted"/>
<evidence type="ECO:0000313" key="3">
    <source>
        <dbReference type="Proteomes" id="UP001217325"/>
    </source>
</evidence>
<evidence type="ECO:0000313" key="2">
    <source>
        <dbReference type="EMBL" id="MDE8649574.1"/>
    </source>
</evidence>